<evidence type="ECO:0000256" key="1">
    <source>
        <dbReference type="SAM" id="SignalP"/>
    </source>
</evidence>
<comment type="caution">
    <text evidence="2">The sequence shown here is derived from an EMBL/GenBank/DDBJ whole genome shotgun (WGS) entry which is preliminary data.</text>
</comment>
<keyword evidence="3" id="KW-1185">Reference proteome</keyword>
<evidence type="ECO:0000313" key="2">
    <source>
        <dbReference type="EMBL" id="KAH9420526.1"/>
    </source>
</evidence>
<organism evidence="2 3">
    <name type="scientific">Dermatophagoides pteronyssinus</name>
    <name type="common">European house dust mite</name>
    <dbReference type="NCBI Taxonomy" id="6956"/>
    <lineage>
        <taxon>Eukaryota</taxon>
        <taxon>Metazoa</taxon>
        <taxon>Ecdysozoa</taxon>
        <taxon>Arthropoda</taxon>
        <taxon>Chelicerata</taxon>
        <taxon>Arachnida</taxon>
        <taxon>Acari</taxon>
        <taxon>Acariformes</taxon>
        <taxon>Sarcoptiformes</taxon>
        <taxon>Astigmata</taxon>
        <taxon>Psoroptidia</taxon>
        <taxon>Analgoidea</taxon>
        <taxon>Pyroglyphidae</taxon>
        <taxon>Dermatophagoidinae</taxon>
        <taxon>Dermatophagoides</taxon>
    </lineage>
</organism>
<reference evidence="2 3" key="1">
    <citation type="journal article" date="2018" name="J. Allergy Clin. Immunol.">
        <title>High-quality assembly of Dermatophagoides pteronyssinus genome and transcriptome reveals a wide range of novel allergens.</title>
        <authorList>
            <person name="Liu X.Y."/>
            <person name="Yang K.Y."/>
            <person name="Wang M.Q."/>
            <person name="Kwok J.S."/>
            <person name="Zeng X."/>
            <person name="Yang Z."/>
            <person name="Xiao X.J."/>
            <person name="Lau C.P."/>
            <person name="Li Y."/>
            <person name="Huang Z.M."/>
            <person name="Ba J.G."/>
            <person name="Yim A.K."/>
            <person name="Ouyang C.Y."/>
            <person name="Ngai S.M."/>
            <person name="Chan T.F."/>
            <person name="Leung E.L."/>
            <person name="Liu L."/>
            <person name="Liu Z.G."/>
            <person name="Tsui S.K."/>
        </authorList>
    </citation>
    <scope>NUCLEOTIDE SEQUENCE [LARGE SCALE GENOMIC DNA]</scope>
    <source>
        <strain evidence="2">Derp</strain>
    </source>
</reference>
<keyword evidence="1" id="KW-0732">Signal</keyword>
<accession>A0ABQ8JD40</accession>
<dbReference type="EMBL" id="NJHN03000047">
    <property type="protein sequence ID" value="KAH9420526.1"/>
    <property type="molecule type" value="Genomic_DNA"/>
</dbReference>
<sequence length="163" mass="19278">MRRRISLKLFILFAFCFGTIFLAESLDDYQPNNNDLCDRLIIKMLIWPCDCQPDQPNRLTCSGWFVSNRSLKKFEQHITRLLDNETPSIILPILKRLFNGFNQIEISDTMVTEFNIKNITNLFPITDFYFDSNRYLSKIRLGSNRLELNNFIIKNMPNVDIEE</sequence>
<reference evidence="2 3" key="2">
    <citation type="journal article" date="2022" name="Mol. Biol. Evol.">
        <title>Comparative Genomics Reveals Insights into the Divergent Evolution of Astigmatic Mites and Household Pest Adaptations.</title>
        <authorList>
            <person name="Xiong Q."/>
            <person name="Wan A.T."/>
            <person name="Liu X."/>
            <person name="Fung C.S."/>
            <person name="Xiao X."/>
            <person name="Malainual N."/>
            <person name="Hou J."/>
            <person name="Wang L."/>
            <person name="Wang M."/>
            <person name="Yang K.Y."/>
            <person name="Cui Y."/>
            <person name="Leung E.L."/>
            <person name="Nong W."/>
            <person name="Shin S.K."/>
            <person name="Au S.W."/>
            <person name="Jeong K.Y."/>
            <person name="Chew F.T."/>
            <person name="Hui J.H."/>
            <person name="Leung T.F."/>
            <person name="Tungtrongchitr A."/>
            <person name="Zhong N."/>
            <person name="Liu Z."/>
            <person name="Tsui S.K."/>
        </authorList>
    </citation>
    <scope>NUCLEOTIDE SEQUENCE [LARGE SCALE GENOMIC DNA]</scope>
    <source>
        <strain evidence="2">Derp</strain>
    </source>
</reference>
<name>A0ABQ8JD40_DERPT</name>
<feature type="signal peptide" evidence="1">
    <location>
        <begin position="1"/>
        <end position="25"/>
    </location>
</feature>
<protein>
    <submittedName>
        <fullName evidence="2">Uncharacterized protein</fullName>
    </submittedName>
</protein>
<evidence type="ECO:0000313" key="3">
    <source>
        <dbReference type="Proteomes" id="UP000887458"/>
    </source>
</evidence>
<proteinExistence type="predicted"/>
<feature type="chain" id="PRO_5045596977" evidence="1">
    <location>
        <begin position="26"/>
        <end position="163"/>
    </location>
</feature>
<gene>
    <name evidence="2" type="ORF">DERP_000952</name>
</gene>
<dbReference type="Proteomes" id="UP000887458">
    <property type="component" value="Unassembled WGS sequence"/>
</dbReference>